<sequence>MHPNHRKRVIKAAAFLGCLALSQLVFLLALVVVPKDAAVSQEDDAEQAPPLQQPIPPPYAQASCLSF</sequence>
<evidence type="ECO:0000313" key="1">
    <source>
        <dbReference type="EMBL" id="KAK9825245.1"/>
    </source>
</evidence>
<gene>
    <name evidence="1" type="ORF">WJX74_003062</name>
</gene>
<organism evidence="1 2">
    <name type="scientific">Apatococcus lobatus</name>
    <dbReference type="NCBI Taxonomy" id="904363"/>
    <lineage>
        <taxon>Eukaryota</taxon>
        <taxon>Viridiplantae</taxon>
        <taxon>Chlorophyta</taxon>
        <taxon>core chlorophytes</taxon>
        <taxon>Trebouxiophyceae</taxon>
        <taxon>Chlorellales</taxon>
        <taxon>Chlorellaceae</taxon>
        <taxon>Apatococcus</taxon>
    </lineage>
</organism>
<keyword evidence="2" id="KW-1185">Reference proteome</keyword>
<accession>A0AAW1QVD1</accession>
<dbReference type="Proteomes" id="UP001438707">
    <property type="component" value="Unassembled WGS sequence"/>
</dbReference>
<dbReference type="EMBL" id="JALJOS010000025">
    <property type="protein sequence ID" value="KAK9825245.1"/>
    <property type="molecule type" value="Genomic_DNA"/>
</dbReference>
<protein>
    <submittedName>
        <fullName evidence="1">Uncharacterized protein</fullName>
    </submittedName>
</protein>
<proteinExistence type="predicted"/>
<evidence type="ECO:0000313" key="2">
    <source>
        <dbReference type="Proteomes" id="UP001438707"/>
    </source>
</evidence>
<dbReference type="AlphaFoldDB" id="A0AAW1QVD1"/>
<name>A0AAW1QVD1_9CHLO</name>
<comment type="caution">
    <text evidence="1">The sequence shown here is derived from an EMBL/GenBank/DDBJ whole genome shotgun (WGS) entry which is preliminary data.</text>
</comment>
<reference evidence="1 2" key="1">
    <citation type="journal article" date="2024" name="Nat. Commun.">
        <title>Phylogenomics reveals the evolutionary origins of lichenization in chlorophyte algae.</title>
        <authorList>
            <person name="Puginier C."/>
            <person name="Libourel C."/>
            <person name="Otte J."/>
            <person name="Skaloud P."/>
            <person name="Haon M."/>
            <person name="Grisel S."/>
            <person name="Petersen M."/>
            <person name="Berrin J.G."/>
            <person name="Delaux P.M."/>
            <person name="Dal Grande F."/>
            <person name="Keller J."/>
        </authorList>
    </citation>
    <scope>NUCLEOTIDE SEQUENCE [LARGE SCALE GENOMIC DNA]</scope>
    <source>
        <strain evidence="1 2">SAG 2145</strain>
    </source>
</reference>